<comment type="function">
    <text evidence="8">Releases the supercoiling and torsional tension of DNA, which is introduced during the DNA replication and transcription, by transiently cleaving and rejoining one strand of the DNA duplex. Introduces a single-strand break via transesterification at a target site in duplex DNA. The scissile phosphodiester is attacked by the catalytic tyrosine of the enzyme, resulting in the formation of a DNA-(5'-phosphotyrosyl)-enzyme intermediate and the expulsion of a 3'-OH DNA strand. The free DNA strand then undergoes passage around the unbroken strand, thus removing DNA supercoils. Finally, in the religation step, the DNA 3'-OH attacks the covalent intermediate to expel the active-site tyrosine and restore the DNA phosphodiester backbone.</text>
</comment>
<accession>A0A1N6E8E2</accession>
<comment type="catalytic activity">
    <reaction evidence="1 8">
        <text>ATP-independent breakage of single-stranded DNA, followed by passage and rejoining.</text>
        <dbReference type="EC" id="5.6.2.1"/>
    </reaction>
</comment>
<feature type="site" description="Interaction with DNA" evidence="8">
    <location>
        <position position="139"/>
    </location>
</feature>
<feature type="site" description="Interaction with DNA" evidence="8">
    <location>
        <position position="33"/>
    </location>
</feature>
<dbReference type="GO" id="GO:0006265">
    <property type="term" value="P:DNA topological change"/>
    <property type="evidence" value="ECO:0007669"/>
    <property type="project" value="UniProtKB-UniRule"/>
</dbReference>
<dbReference type="InterPro" id="IPR006171">
    <property type="entry name" value="TOPRIM_dom"/>
</dbReference>
<keyword evidence="3" id="KW-0479">Metal-binding</keyword>
<evidence type="ECO:0000259" key="9">
    <source>
        <dbReference type="PROSITE" id="PS50880"/>
    </source>
</evidence>
<dbReference type="Pfam" id="PF13368">
    <property type="entry name" value="Toprim_C_rpt"/>
    <property type="match status" value="3"/>
</dbReference>
<feature type="domain" description="Toprim" evidence="9">
    <location>
        <begin position="3"/>
        <end position="113"/>
    </location>
</feature>
<name>A0A1N6E8E2_9BACT</name>
<sequence>MSKNLVIVESPAKAKTIEGYLGSDYKVVSSYGHVRDLPKGDKAIDIKNRFEPTYEVTADKKEVIKNLKSLVKDSDMIYLASDDDREGEAISWHLKEVLKLKDEQTKRIVFREITKNAITKAIENPRGIDIDLVNAQQARRILDRLVGFELSPILWKKIKTGLSAGRVQSVAVRLIVDREREIEHFKAKSSFRITAIFEVSGKTFKAELPKRFETKAEAEEFLKSCLAADFSVGNLEKKPGKKSPAAPFTTSTLQQEASRKLYFSVAQTMSVAQKLYEAGKITYMRTDSTNLSDDAMNSAKNAIHDSYGEQYHQSRKYATKSEGAQEAHEAIRPTDFSVNQISGDRNEQRLYDLIWKRAIASQMSDAQLEKTTITIDISNSDLNLVATGEIIKFDGFLKVYLEDTDDEPEDDDNANKSLLPPLTVGQELALQEMKGKETFSRPAPRYTEASLVKKLEELGIGRPSTYAPTISTIQRREYVIKESRDGVSRNYVELSIADGQFKDETKTEITGAEKQKLFPTNIAMVVNDFLVEHFPNVIDFSFTARVEKEFDDIASGGQVWQDMIDSFYGNFHHSVEETEQVSRQDINTSRVIGTHPENGKTITARLGKFGPLVQIGDNEDEDKQFASLKKGQFIENITLEEALELFKLPRDVGMFEDKKMVAAIGRFGPYIRHDGAFFSLGKEQDPLSINEEEAIQLIKDKREADAKKHIKSFDENPEIQVLNGRWGPYIKMGKKNYKIPKDKVAEDLTYEETIDIIENQPEPKKKGRFAKKKS</sequence>
<dbReference type="GO" id="GO:0046872">
    <property type="term" value="F:metal ion binding"/>
    <property type="evidence" value="ECO:0007669"/>
    <property type="project" value="UniProtKB-KW"/>
</dbReference>
<dbReference type="OrthoDB" id="9804262at2"/>
<dbReference type="Proteomes" id="UP000185221">
    <property type="component" value="Unassembled WGS sequence"/>
</dbReference>
<feature type="domain" description="Topo IA-type catalytic" evidence="10">
    <location>
        <begin position="129"/>
        <end position="575"/>
    </location>
</feature>
<dbReference type="InterPro" id="IPR028612">
    <property type="entry name" value="Topoisom_1_IA"/>
</dbReference>
<dbReference type="EC" id="5.6.2.1" evidence="8"/>
<feature type="site" description="Interaction with DNA" evidence="8">
    <location>
        <position position="140"/>
    </location>
</feature>
<dbReference type="InterPro" id="IPR023405">
    <property type="entry name" value="Topo_IA_core_domain"/>
</dbReference>
<dbReference type="PROSITE" id="PS00396">
    <property type="entry name" value="TOPO_IA_1"/>
    <property type="match status" value="1"/>
</dbReference>
<comment type="caution">
    <text evidence="8">Lacks conserved residue(s) required for the propagation of feature annotation.</text>
</comment>
<dbReference type="SMART" id="SM00436">
    <property type="entry name" value="TOP1Bc"/>
    <property type="match status" value="1"/>
</dbReference>
<dbReference type="PANTHER" id="PTHR42785:SF1">
    <property type="entry name" value="DNA TOPOISOMERASE"/>
    <property type="match status" value="1"/>
</dbReference>
<evidence type="ECO:0000256" key="4">
    <source>
        <dbReference type="ARBA" id="ARBA00022842"/>
    </source>
</evidence>
<keyword evidence="5 8" id="KW-0799">Topoisomerase</keyword>
<gene>
    <name evidence="8" type="primary">topA</name>
    <name evidence="11" type="ORF">SAMN05444394_1839</name>
</gene>
<organism evidence="11 12">
    <name type="scientific">Algoriphagus halophilus</name>
    <dbReference type="NCBI Taxonomy" id="226505"/>
    <lineage>
        <taxon>Bacteria</taxon>
        <taxon>Pseudomonadati</taxon>
        <taxon>Bacteroidota</taxon>
        <taxon>Cytophagia</taxon>
        <taxon>Cytophagales</taxon>
        <taxon>Cyclobacteriaceae</taxon>
        <taxon>Algoriphagus</taxon>
    </lineage>
</organism>
<dbReference type="InterPro" id="IPR003601">
    <property type="entry name" value="Topo_IA_2"/>
</dbReference>
<dbReference type="GO" id="GO:0003917">
    <property type="term" value="F:DNA topoisomerase type I (single strand cut, ATP-independent) activity"/>
    <property type="evidence" value="ECO:0007669"/>
    <property type="project" value="UniProtKB-UniRule"/>
</dbReference>
<dbReference type="Pfam" id="PF01131">
    <property type="entry name" value="Topoisom_bac"/>
    <property type="match status" value="1"/>
</dbReference>
<dbReference type="InterPro" id="IPR013826">
    <property type="entry name" value="Topo_IA_cen_sub3"/>
</dbReference>
<dbReference type="InterPro" id="IPR000380">
    <property type="entry name" value="Topo_IA"/>
</dbReference>
<dbReference type="EMBL" id="FSRC01000001">
    <property type="protein sequence ID" value="SIN79282.1"/>
    <property type="molecule type" value="Genomic_DNA"/>
</dbReference>
<feature type="region of interest" description="Interaction with DNA" evidence="8">
    <location>
        <begin position="163"/>
        <end position="168"/>
    </location>
</feature>
<dbReference type="Pfam" id="PF01751">
    <property type="entry name" value="Toprim"/>
    <property type="match status" value="1"/>
</dbReference>
<dbReference type="PANTHER" id="PTHR42785">
    <property type="entry name" value="DNA TOPOISOMERASE, TYPE IA, CORE"/>
    <property type="match status" value="1"/>
</dbReference>
<dbReference type="Gene3D" id="1.10.290.10">
    <property type="entry name" value="Topoisomerase I, domain 4"/>
    <property type="match status" value="1"/>
</dbReference>
<dbReference type="InterPro" id="IPR003602">
    <property type="entry name" value="Topo_IA_DNA-bd_dom"/>
</dbReference>
<proteinExistence type="inferred from homology"/>
<dbReference type="RefSeq" id="WP_074224529.1">
    <property type="nucleotide sequence ID" value="NZ_FSRC01000001.1"/>
</dbReference>
<dbReference type="InterPro" id="IPR023406">
    <property type="entry name" value="Topo_IA_AS"/>
</dbReference>
<evidence type="ECO:0000256" key="6">
    <source>
        <dbReference type="ARBA" id="ARBA00023125"/>
    </source>
</evidence>
<dbReference type="SUPFAM" id="SSF56712">
    <property type="entry name" value="Prokaryotic type I DNA topoisomerase"/>
    <property type="match status" value="1"/>
</dbReference>
<dbReference type="CDD" id="cd00186">
    <property type="entry name" value="TOP1Ac"/>
    <property type="match status" value="1"/>
</dbReference>
<evidence type="ECO:0000256" key="1">
    <source>
        <dbReference type="ARBA" id="ARBA00000213"/>
    </source>
</evidence>
<evidence type="ECO:0000256" key="3">
    <source>
        <dbReference type="ARBA" id="ARBA00022723"/>
    </source>
</evidence>
<dbReference type="InterPro" id="IPR013497">
    <property type="entry name" value="Topo_IA_cen"/>
</dbReference>
<dbReference type="SMART" id="SM00493">
    <property type="entry name" value="TOPRIM"/>
    <property type="match status" value="1"/>
</dbReference>
<dbReference type="SMART" id="SM00437">
    <property type="entry name" value="TOP1Ac"/>
    <property type="match status" value="1"/>
</dbReference>
<dbReference type="PROSITE" id="PS50880">
    <property type="entry name" value="TOPRIM"/>
    <property type="match status" value="1"/>
</dbReference>
<evidence type="ECO:0000256" key="2">
    <source>
        <dbReference type="ARBA" id="ARBA00009446"/>
    </source>
</evidence>
<protein>
    <recommendedName>
        <fullName evidence="8">DNA topoisomerase 1</fullName>
        <ecNumber evidence="8">5.6.2.1</ecNumber>
    </recommendedName>
    <alternativeName>
        <fullName evidence="8">DNA topoisomerase I</fullName>
    </alternativeName>
</protein>
<dbReference type="Gene3D" id="3.40.50.140">
    <property type="match status" value="1"/>
</dbReference>
<reference evidence="12" key="1">
    <citation type="submission" date="2016-11" db="EMBL/GenBank/DDBJ databases">
        <authorList>
            <person name="Varghese N."/>
            <person name="Submissions S."/>
        </authorList>
    </citation>
    <scope>NUCLEOTIDE SEQUENCE [LARGE SCALE GENOMIC DNA]</scope>
    <source>
        <strain evidence="12">DSM 15292</strain>
    </source>
</reference>
<keyword evidence="6 8" id="KW-0238">DNA-binding</keyword>
<feature type="site" description="Interaction with DNA" evidence="8">
    <location>
        <position position="285"/>
    </location>
</feature>
<dbReference type="NCBIfam" id="TIGR01051">
    <property type="entry name" value="topA_bact"/>
    <property type="match status" value="1"/>
</dbReference>
<feature type="site" description="Interaction with DNA" evidence="8">
    <location>
        <position position="155"/>
    </location>
</feature>
<dbReference type="InterPro" id="IPR025589">
    <property type="entry name" value="Toprim_C_rpt"/>
</dbReference>
<evidence type="ECO:0000259" key="10">
    <source>
        <dbReference type="PROSITE" id="PS52039"/>
    </source>
</evidence>
<evidence type="ECO:0000256" key="7">
    <source>
        <dbReference type="ARBA" id="ARBA00023235"/>
    </source>
</evidence>
<evidence type="ECO:0000256" key="8">
    <source>
        <dbReference type="HAMAP-Rule" id="MF_00952"/>
    </source>
</evidence>
<dbReference type="Gene3D" id="2.70.20.10">
    <property type="entry name" value="Topoisomerase I, domain 3"/>
    <property type="match status" value="1"/>
</dbReference>
<dbReference type="HAMAP" id="MF_00952">
    <property type="entry name" value="Topoisom_1_prok"/>
    <property type="match status" value="1"/>
</dbReference>
<dbReference type="STRING" id="226505.SAMN05444394_1839"/>
<feature type="site" description="Interaction with DNA" evidence="8">
    <location>
        <position position="476"/>
    </location>
</feature>
<dbReference type="AlphaFoldDB" id="A0A1N6E8E2"/>
<evidence type="ECO:0000256" key="5">
    <source>
        <dbReference type="ARBA" id="ARBA00023029"/>
    </source>
</evidence>
<dbReference type="Gene3D" id="1.10.460.10">
    <property type="entry name" value="Topoisomerase I, domain 2"/>
    <property type="match status" value="2"/>
</dbReference>
<evidence type="ECO:0000313" key="12">
    <source>
        <dbReference type="Proteomes" id="UP000185221"/>
    </source>
</evidence>
<comment type="subunit">
    <text evidence="8">Monomer.</text>
</comment>
<dbReference type="InterPro" id="IPR013825">
    <property type="entry name" value="Topo_IA_cen_sub2"/>
</dbReference>
<dbReference type="InterPro" id="IPR005733">
    <property type="entry name" value="TopoI_bac-type"/>
</dbReference>
<dbReference type="InterPro" id="IPR013824">
    <property type="entry name" value="Topo_IA_cen_sub1"/>
</dbReference>
<keyword evidence="12" id="KW-1185">Reference proteome</keyword>
<dbReference type="PRINTS" id="PR00417">
    <property type="entry name" value="PRTPISMRASEI"/>
</dbReference>
<feature type="site" description="Interaction with DNA" evidence="8">
    <location>
        <position position="143"/>
    </location>
</feature>
<keyword evidence="7 8" id="KW-0413">Isomerase</keyword>
<dbReference type="CDD" id="cd03363">
    <property type="entry name" value="TOPRIM_TopoIA_TopoI"/>
    <property type="match status" value="1"/>
</dbReference>
<dbReference type="PROSITE" id="PS52039">
    <property type="entry name" value="TOPO_IA_2"/>
    <property type="match status" value="1"/>
</dbReference>
<feature type="active site" description="O-(5'-phospho-DNA)-tyrosine intermediate" evidence="8">
    <location>
        <position position="283"/>
    </location>
</feature>
<comment type="similarity">
    <text evidence="2 8">Belongs to the type IA topoisomerase family.</text>
</comment>
<dbReference type="InterPro" id="IPR034149">
    <property type="entry name" value="TOPRIM_TopoI"/>
</dbReference>
<dbReference type="GO" id="GO:0003677">
    <property type="term" value="F:DNA binding"/>
    <property type="evidence" value="ECO:0007669"/>
    <property type="project" value="UniProtKB-KW"/>
</dbReference>
<evidence type="ECO:0000313" key="11">
    <source>
        <dbReference type="EMBL" id="SIN79282.1"/>
    </source>
</evidence>
<keyword evidence="4" id="KW-0460">Magnesium</keyword>